<gene>
    <name evidence="1" type="ORF">ILEXP_LOCUS34385</name>
</gene>
<organism evidence="1 2">
    <name type="scientific">Ilex paraguariensis</name>
    <name type="common">yerba mate</name>
    <dbReference type="NCBI Taxonomy" id="185542"/>
    <lineage>
        <taxon>Eukaryota</taxon>
        <taxon>Viridiplantae</taxon>
        <taxon>Streptophyta</taxon>
        <taxon>Embryophyta</taxon>
        <taxon>Tracheophyta</taxon>
        <taxon>Spermatophyta</taxon>
        <taxon>Magnoliopsida</taxon>
        <taxon>eudicotyledons</taxon>
        <taxon>Gunneridae</taxon>
        <taxon>Pentapetalae</taxon>
        <taxon>asterids</taxon>
        <taxon>campanulids</taxon>
        <taxon>Aquifoliales</taxon>
        <taxon>Aquifoliaceae</taxon>
        <taxon>Ilex</taxon>
    </lineage>
</organism>
<sequence>MVKLLNVFDNVKIIYFGAFLLHRVNGHNIGFCRFNVFHVLASPIHAVSLQLMAVTTSIVQSYSPYFSETCLRVTITLEAGRKYRNVLSGKMRFTSILYSKSSKLCSRSKHKFVGKLLQEVDGYDSASDLGRAKLLNKVS</sequence>
<name>A0ABC8TBB8_9AQUA</name>
<proteinExistence type="predicted"/>
<evidence type="ECO:0000313" key="1">
    <source>
        <dbReference type="EMBL" id="CAK9165226.1"/>
    </source>
</evidence>
<dbReference type="EMBL" id="CAUOFW020004352">
    <property type="protein sequence ID" value="CAK9165226.1"/>
    <property type="molecule type" value="Genomic_DNA"/>
</dbReference>
<keyword evidence="2" id="KW-1185">Reference proteome</keyword>
<reference evidence="1 2" key="1">
    <citation type="submission" date="2024-02" db="EMBL/GenBank/DDBJ databases">
        <authorList>
            <person name="Vignale AGUSTIN F."/>
            <person name="Sosa J E."/>
            <person name="Modenutti C."/>
        </authorList>
    </citation>
    <scope>NUCLEOTIDE SEQUENCE [LARGE SCALE GENOMIC DNA]</scope>
</reference>
<comment type="caution">
    <text evidence="1">The sequence shown here is derived from an EMBL/GenBank/DDBJ whole genome shotgun (WGS) entry which is preliminary data.</text>
</comment>
<protein>
    <submittedName>
        <fullName evidence="1">Uncharacterized protein</fullName>
    </submittedName>
</protein>
<dbReference type="AlphaFoldDB" id="A0ABC8TBB8"/>
<accession>A0ABC8TBB8</accession>
<dbReference type="Proteomes" id="UP001642360">
    <property type="component" value="Unassembled WGS sequence"/>
</dbReference>
<evidence type="ECO:0000313" key="2">
    <source>
        <dbReference type="Proteomes" id="UP001642360"/>
    </source>
</evidence>